<reference evidence="1" key="1">
    <citation type="submission" date="2013-08" db="EMBL/GenBank/DDBJ databases">
        <authorList>
            <person name="Durkin A.S."/>
            <person name="Haft D.R."/>
            <person name="McCorrison J."/>
            <person name="Torralba M."/>
            <person name="Gillis M."/>
            <person name="Haft D.H."/>
            <person name="Methe B."/>
            <person name="Sutton G."/>
            <person name="Nelson K.E."/>
        </authorList>
    </citation>
    <scope>NUCLEOTIDE SEQUENCE [LARGE SCALE GENOMIC DNA]</scope>
    <source>
        <strain evidence="1">F0233</strain>
    </source>
</reference>
<dbReference type="Proteomes" id="UP000017052">
    <property type="component" value="Unassembled WGS sequence"/>
</dbReference>
<keyword evidence="2" id="KW-1185">Reference proteome</keyword>
<gene>
    <name evidence="1" type="ORF">HMPREF0682_0284</name>
</gene>
<dbReference type="AlphaFoldDB" id="U2S8E7"/>
<organism evidence="1 2">
    <name type="scientific">Propionibacterium acidifaciens F0233</name>
    <dbReference type="NCBI Taxonomy" id="553198"/>
    <lineage>
        <taxon>Bacteria</taxon>
        <taxon>Bacillati</taxon>
        <taxon>Actinomycetota</taxon>
        <taxon>Actinomycetes</taxon>
        <taxon>Propionibacteriales</taxon>
        <taxon>Propionibacteriaceae</taxon>
        <taxon>Propionibacterium</taxon>
    </lineage>
</organism>
<comment type="caution">
    <text evidence="1">The sequence shown here is derived from an EMBL/GenBank/DDBJ whole genome shotgun (WGS) entry which is preliminary data.</text>
</comment>
<sequence length="45" mass="4487">MRVTSAQRLARLLAAAGIEPSVVGDGQVPVGPDVVIDNRAATAGS</sequence>
<proteinExistence type="predicted"/>
<accession>U2S8E7</accession>
<protein>
    <submittedName>
        <fullName evidence="1">Uncharacterized protein</fullName>
    </submittedName>
</protein>
<name>U2S8E7_9ACTN</name>
<dbReference type="EMBL" id="ACVN02000042">
    <property type="protein sequence ID" value="ERK61913.1"/>
    <property type="molecule type" value="Genomic_DNA"/>
</dbReference>
<feature type="non-terminal residue" evidence="1">
    <location>
        <position position="45"/>
    </location>
</feature>
<evidence type="ECO:0000313" key="1">
    <source>
        <dbReference type="EMBL" id="ERK61913.1"/>
    </source>
</evidence>
<evidence type="ECO:0000313" key="2">
    <source>
        <dbReference type="Proteomes" id="UP000017052"/>
    </source>
</evidence>